<dbReference type="InterPro" id="IPR036249">
    <property type="entry name" value="Thioredoxin-like_sf"/>
</dbReference>
<dbReference type="GO" id="GO:0102039">
    <property type="term" value="F:NADH-dependent peroxiredoxin activity"/>
    <property type="evidence" value="ECO:0007669"/>
    <property type="project" value="InterPro"/>
</dbReference>
<keyword evidence="10 16" id="KW-0676">Redox-active center</keyword>
<dbReference type="InterPro" id="IPR036188">
    <property type="entry name" value="FAD/NAD-bd_sf"/>
</dbReference>
<dbReference type="Pfam" id="PF07992">
    <property type="entry name" value="Pyr_redox_2"/>
    <property type="match status" value="1"/>
</dbReference>
<evidence type="ECO:0000256" key="4">
    <source>
        <dbReference type="ARBA" id="ARBA00022630"/>
    </source>
</evidence>
<dbReference type="SUPFAM" id="SSF52833">
    <property type="entry name" value="Thioredoxin-like"/>
    <property type="match status" value="2"/>
</dbReference>
<dbReference type="InterPro" id="IPR050097">
    <property type="entry name" value="Ferredoxin-NADP_redctase_2"/>
</dbReference>
<evidence type="ECO:0000259" key="17">
    <source>
        <dbReference type="Pfam" id="PF07992"/>
    </source>
</evidence>
<comment type="caution">
    <text evidence="19">The sequence shown here is derived from an EMBL/GenBank/DDBJ whole genome shotgun (WGS) entry which is preliminary data.</text>
</comment>
<feature type="binding site" evidence="15">
    <location>
        <begin position="210"/>
        <end position="225"/>
    </location>
    <ligand>
        <name>FAD</name>
        <dbReference type="ChEBI" id="CHEBI:57692"/>
    </ligand>
</feature>
<dbReference type="InterPro" id="IPR044142">
    <property type="entry name" value="AhpF_NTD_N"/>
</dbReference>
<dbReference type="PRINTS" id="PR00469">
    <property type="entry name" value="PNDRDTASEII"/>
</dbReference>
<comment type="cofactor">
    <cofactor evidence="15">
        <name>FAD</name>
        <dbReference type="ChEBI" id="CHEBI:57692"/>
    </cofactor>
    <text evidence="15">Binds 1 FAD per subunit.</text>
</comment>
<dbReference type="PANTHER" id="PTHR48105">
    <property type="entry name" value="THIOREDOXIN REDUCTASE 1-RELATED-RELATED"/>
    <property type="match status" value="1"/>
</dbReference>
<dbReference type="PROSITE" id="PS00573">
    <property type="entry name" value="PYRIDINE_REDOX_2"/>
    <property type="match status" value="1"/>
</dbReference>
<dbReference type="Pfam" id="PF13192">
    <property type="entry name" value="Thioredoxin_3"/>
    <property type="match status" value="1"/>
</dbReference>
<feature type="binding site" evidence="15">
    <location>
        <begin position="349"/>
        <end position="363"/>
    </location>
    <ligand>
        <name>NAD(+)</name>
        <dbReference type="ChEBI" id="CHEBI:57540"/>
    </ligand>
</feature>
<gene>
    <name evidence="19" type="primary">ahpF</name>
    <name evidence="19" type="ORF">D5F11_010345</name>
</gene>
<dbReference type="RefSeq" id="WP_120115869.1">
    <property type="nucleotide sequence ID" value="NZ_QYTW02000008.1"/>
</dbReference>
<keyword evidence="4" id="KW-0285">Flavoprotein</keyword>
<evidence type="ECO:0000256" key="6">
    <source>
        <dbReference type="ARBA" id="ARBA00023002"/>
    </source>
</evidence>
<keyword evidence="8" id="KW-0830">Ubiquinone</keyword>
<dbReference type="InterPro" id="IPR023753">
    <property type="entry name" value="FAD/NAD-binding_dom"/>
</dbReference>
<evidence type="ECO:0000313" key="19">
    <source>
        <dbReference type="EMBL" id="RST59802.1"/>
    </source>
</evidence>
<dbReference type="PRINTS" id="PR00368">
    <property type="entry name" value="FADPNR"/>
</dbReference>
<dbReference type="InterPro" id="IPR012081">
    <property type="entry name" value="Alkyl_hydroperoxide_Rdtase_suF"/>
</dbReference>
<evidence type="ECO:0000256" key="14">
    <source>
        <dbReference type="ARBA" id="ARBA00083479"/>
    </source>
</evidence>
<keyword evidence="9 16" id="KW-1015">Disulfide bond</keyword>
<comment type="catalytic activity">
    <reaction evidence="11">
        <text>a ubiquinone + NADH + 5 H(+)(in) = a ubiquinol + NAD(+) + 4 H(+)(out)</text>
        <dbReference type="Rhea" id="RHEA:29091"/>
        <dbReference type="Rhea" id="RHEA-COMP:9565"/>
        <dbReference type="Rhea" id="RHEA-COMP:9566"/>
        <dbReference type="ChEBI" id="CHEBI:15378"/>
        <dbReference type="ChEBI" id="CHEBI:16389"/>
        <dbReference type="ChEBI" id="CHEBI:17976"/>
        <dbReference type="ChEBI" id="CHEBI:57540"/>
        <dbReference type="ChEBI" id="CHEBI:57945"/>
        <dbReference type="EC" id="7.1.1.2"/>
    </reaction>
</comment>
<evidence type="ECO:0000256" key="8">
    <source>
        <dbReference type="ARBA" id="ARBA00023075"/>
    </source>
</evidence>
<dbReference type="EC" id="7.1.1.2" evidence="3"/>
<dbReference type="CDD" id="cd02974">
    <property type="entry name" value="AhpF_NTD_N"/>
    <property type="match status" value="1"/>
</dbReference>
<feature type="domain" description="FAD/NAD(P)-binding" evidence="17">
    <location>
        <begin position="209"/>
        <end position="494"/>
    </location>
</feature>
<dbReference type="AlphaFoldDB" id="A0A429X8T1"/>
<reference evidence="19 20" key="1">
    <citation type="submission" date="2018-12" db="EMBL/GenBank/DDBJ databases">
        <authorList>
            <person name="Sun L."/>
            <person name="Chen Z."/>
        </authorList>
    </citation>
    <scope>NUCLEOTIDE SEQUENCE [LARGE SCALE GENOMIC DNA]</scope>
    <source>
        <strain evidence="19 20">LMG 29736</strain>
    </source>
</reference>
<dbReference type="EMBL" id="QYTW02000008">
    <property type="protein sequence ID" value="RST59802.1"/>
    <property type="molecule type" value="Genomic_DNA"/>
</dbReference>
<dbReference type="FunFam" id="3.50.50.60:FF:000007">
    <property type="entry name" value="Alkyl hydroperoxide reductase, F subunit"/>
    <property type="match status" value="1"/>
</dbReference>
<comment type="subunit">
    <text evidence="2">Homodimer.</text>
</comment>
<dbReference type="GO" id="GO:0032991">
    <property type="term" value="C:protein-containing complex"/>
    <property type="evidence" value="ECO:0007669"/>
    <property type="project" value="UniProtKB-ARBA"/>
</dbReference>
<feature type="disulfide bond" description="Redox-active" evidence="16">
    <location>
        <begin position="337"/>
        <end position="340"/>
    </location>
</feature>
<keyword evidence="6 19" id="KW-0560">Oxidoreductase</keyword>
<comment type="similarity">
    <text evidence="1">Belongs to the class-II pyridine nucleotide-disulfide oxidoreductase family.</text>
</comment>
<evidence type="ECO:0000256" key="12">
    <source>
        <dbReference type="ARBA" id="ARBA00056454"/>
    </source>
</evidence>
<organism evidence="19 20">
    <name type="scientific">Siminovitchia terrae</name>
    <name type="common">Bacillus terrae</name>
    <dbReference type="NCBI Taxonomy" id="1914933"/>
    <lineage>
        <taxon>Bacteria</taxon>
        <taxon>Bacillati</taxon>
        <taxon>Bacillota</taxon>
        <taxon>Bacilli</taxon>
        <taxon>Bacillales</taxon>
        <taxon>Bacillaceae</taxon>
        <taxon>Siminovitchia</taxon>
    </lineage>
</organism>
<dbReference type="PROSITE" id="PS51354">
    <property type="entry name" value="GLUTAREDOXIN_2"/>
    <property type="match status" value="1"/>
</dbReference>
<dbReference type="GO" id="GO:0008137">
    <property type="term" value="F:NADH dehydrogenase (ubiquinone) activity"/>
    <property type="evidence" value="ECO:0007669"/>
    <property type="project" value="UniProtKB-EC"/>
</dbReference>
<name>A0A429X8T1_SIMTE</name>
<feature type="domain" description="Thioredoxin-like fold" evidence="18">
    <location>
        <begin position="124"/>
        <end position="193"/>
    </location>
</feature>
<keyword evidence="7 15" id="KW-0520">NAD</keyword>
<dbReference type="GO" id="GO:0016668">
    <property type="term" value="F:oxidoreductase activity, acting on a sulfur group of donors, NAD(P) as acceptor"/>
    <property type="evidence" value="ECO:0007669"/>
    <property type="project" value="UniProtKB-ARBA"/>
</dbReference>
<evidence type="ECO:0000256" key="16">
    <source>
        <dbReference type="PIRSR" id="PIRSR000238-2"/>
    </source>
</evidence>
<dbReference type="GO" id="GO:0050660">
    <property type="term" value="F:flavin adenine dinucleotide binding"/>
    <property type="evidence" value="ECO:0007669"/>
    <property type="project" value="InterPro"/>
</dbReference>
<dbReference type="NCBIfam" id="TIGR03140">
    <property type="entry name" value="AhpF"/>
    <property type="match status" value="1"/>
</dbReference>
<evidence type="ECO:0000256" key="3">
    <source>
        <dbReference type="ARBA" id="ARBA00012944"/>
    </source>
</evidence>
<dbReference type="PIRSF" id="PIRSF000238">
    <property type="entry name" value="AhpF"/>
    <property type="match status" value="1"/>
</dbReference>
<dbReference type="SUPFAM" id="SSF51905">
    <property type="entry name" value="FAD/NAD(P)-binding domain"/>
    <property type="match status" value="1"/>
</dbReference>
<evidence type="ECO:0000259" key="18">
    <source>
        <dbReference type="Pfam" id="PF13192"/>
    </source>
</evidence>
<evidence type="ECO:0000313" key="20">
    <source>
        <dbReference type="Proteomes" id="UP000287296"/>
    </source>
</evidence>
<dbReference type="InterPro" id="IPR008255">
    <property type="entry name" value="Pyr_nucl-diS_OxRdtase_2_AS"/>
</dbReference>
<dbReference type="GO" id="GO:0005829">
    <property type="term" value="C:cytosol"/>
    <property type="evidence" value="ECO:0007669"/>
    <property type="project" value="UniProtKB-ARBA"/>
</dbReference>
<protein>
    <recommendedName>
        <fullName evidence="13">NADH dehydrogenase</fullName>
        <ecNumber evidence="3">7.1.1.2</ecNumber>
    </recommendedName>
    <alternativeName>
        <fullName evidence="14">Alkyl hydroperoxide reductase</fullName>
    </alternativeName>
</protein>
<evidence type="ECO:0000256" key="2">
    <source>
        <dbReference type="ARBA" id="ARBA00011738"/>
    </source>
</evidence>
<accession>A0A429X8T1</accession>
<comment type="function">
    <text evidence="12">Transfer of electrons from NADH to the respiratory chain. The immediate electron acceptor for the enzyme is believed to be ubiquinone.</text>
</comment>
<evidence type="ECO:0000256" key="1">
    <source>
        <dbReference type="ARBA" id="ARBA00009333"/>
    </source>
</evidence>
<dbReference type="CDD" id="cd03026">
    <property type="entry name" value="AhpF_NTD_C"/>
    <property type="match status" value="1"/>
</dbReference>
<dbReference type="GO" id="GO:0000302">
    <property type="term" value="P:response to reactive oxygen species"/>
    <property type="evidence" value="ECO:0007669"/>
    <property type="project" value="InterPro"/>
</dbReference>
<dbReference type="InterPro" id="IPR012336">
    <property type="entry name" value="Thioredoxin-like_fold"/>
</dbReference>
<keyword evidence="15" id="KW-0521">NADP</keyword>
<dbReference type="Gene3D" id="3.40.30.80">
    <property type="match status" value="1"/>
</dbReference>
<feature type="binding site" evidence="15">
    <location>
        <begin position="469"/>
        <end position="479"/>
    </location>
    <ligand>
        <name>FAD</name>
        <dbReference type="ChEBI" id="CHEBI:57692"/>
    </ligand>
</feature>
<evidence type="ECO:0000256" key="9">
    <source>
        <dbReference type="ARBA" id="ARBA00023157"/>
    </source>
</evidence>
<evidence type="ECO:0000256" key="7">
    <source>
        <dbReference type="ARBA" id="ARBA00023027"/>
    </source>
</evidence>
<dbReference type="OrthoDB" id="9806179at2"/>
<dbReference type="Proteomes" id="UP000287296">
    <property type="component" value="Unassembled WGS sequence"/>
</dbReference>
<evidence type="ECO:0000256" key="11">
    <source>
        <dbReference type="ARBA" id="ARBA00049551"/>
    </source>
</evidence>
<sequence length="509" mass="54557">MILDADIKEQLRQYLQLMEGDVLLKVSAGTDDVSKDMLSLMDELTAMSSKIKVEKATLERTPSFSVNRMGEDTGITFAGIPLGHEFTSFVLALLQVSGRAPKVEQNVIDQVKSLQGEYHFETYVSLSCNNCPDVVQALNVMSVLHPGISHTMIDGAAFKEEMESKGIMAVPTVFLNGESFGGGRMSLEDILAKLGSTVDPSELSAKEPFDVLVVGGGPAGASAAVYAARKGIRTGIVAERFGGQILDTVGIENFISVKHTEGPKLAASLEEHVKEYDVDIMSSQHAKGLQKKDFIEVELENGAVLKSKTVVLSTGARWRNVGVPGEAEFKNKGVAYCPHCDGPLFEGKDVAVIGGGNSGIEAAIDLAGIVKHVTVLEFAPELKADSVLQDRLYSLPNVTVIKNAQTKEITGTDKVDGITYINRETGEEHRIDLQGVFVQIGLVPNTDWLDDTIERSRMGEIVVDKKGATSIPGVFAAGDCTDSAYKQIIISMGSGATAALGAFDYLVRN</sequence>
<evidence type="ECO:0000256" key="15">
    <source>
        <dbReference type="PIRSR" id="PIRSR000238-1"/>
    </source>
</evidence>
<dbReference type="InterPro" id="IPR044141">
    <property type="entry name" value="AhpF_NTD_C"/>
</dbReference>
<proteinExistence type="inferred from homology"/>
<evidence type="ECO:0000256" key="10">
    <source>
        <dbReference type="ARBA" id="ARBA00023284"/>
    </source>
</evidence>
<dbReference type="GO" id="GO:0051287">
    <property type="term" value="F:NAD binding"/>
    <property type="evidence" value="ECO:0007669"/>
    <property type="project" value="InterPro"/>
</dbReference>
<dbReference type="Gene3D" id="3.50.50.60">
    <property type="entry name" value="FAD/NAD(P)-binding domain"/>
    <property type="match status" value="2"/>
</dbReference>
<evidence type="ECO:0000256" key="13">
    <source>
        <dbReference type="ARBA" id="ARBA00074388"/>
    </source>
</evidence>
<evidence type="ECO:0000256" key="5">
    <source>
        <dbReference type="ARBA" id="ARBA00022827"/>
    </source>
</evidence>
<keyword evidence="5 15" id="KW-0274">FAD</keyword>